<dbReference type="PANTHER" id="PTHR35007">
    <property type="entry name" value="INTEGRAL MEMBRANE PROTEIN-RELATED"/>
    <property type="match status" value="1"/>
</dbReference>
<keyword evidence="1" id="KW-0812">Transmembrane</keyword>
<dbReference type="EMBL" id="JBHSDK010000012">
    <property type="protein sequence ID" value="MFC4335163.1"/>
    <property type="molecule type" value="Genomic_DNA"/>
</dbReference>
<feature type="transmembrane region" description="Helical" evidence="1">
    <location>
        <begin position="171"/>
        <end position="196"/>
    </location>
</feature>
<dbReference type="Proteomes" id="UP001595823">
    <property type="component" value="Unassembled WGS sequence"/>
</dbReference>
<evidence type="ECO:0000313" key="3">
    <source>
        <dbReference type="Proteomes" id="UP001595823"/>
    </source>
</evidence>
<keyword evidence="1" id="KW-0472">Membrane</keyword>
<gene>
    <name evidence="2" type="ORF">ACFPET_08120</name>
</gene>
<dbReference type="PANTHER" id="PTHR35007:SF4">
    <property type="entry name" value="CONSERVED TRANSMEMBRANE PROTEIN-RELATED"/>
    <property type="match status" value="1"/>
</dbReference>
<comment type="caution">
    <text evidence="2">The sequence shown here is derived from an EMBL/GenBank/DDBJ whole genome shotgun (WGS) entry which is preliminary data.</text>
</comment>
<accession>A0ABV8TXM8</accession>
<evidence type="ECO:0000313" key="2">
    <source>
        <dbReference type="EMBL" id="MFC4335163.1"/>
    </source>
</evidence>
<proteinExistence type="predicted"/>
<reference evidence="3" key="1">
    <citation type="journal article" date="2019" name="Int. J. Syst. Evol. Microbiol.">
        <title>The Global Catalogue of Microorganisms (GCM) 10K type strain sequencing project: providing services to taxonomists for standard genome sequencing and annotation.</title>
        <authorList>
            <consortium name="The Broad Institute Genomics Platform"/>
            <consortium name="The Broad Institute Genome Sequencing Center for Infectious Disease"/>
            <person name="Wu L."/>
            <person name="Ma J."/>
        </authorList>
    </citation>
    <scope>NUCLEOTIDE SEQUENCE [LARGE SCALE GENOMIC DNA]</scope>
    <source>
        <strain evidence="3">IBRC-M 10908</strain>
    </source>
</reference>
<sequence length="207" mass="22064">MPNVKGYLVIAALALFLSVTAYPFFGLHGAVAAFTAASVYSLGGFIAFTYLQRQREFHHQHTAAAASVATLAAELRAGAEPKNSFSRTVRTWPSMLPIGRLDDVWNLSRRLGIPAADLCGRLADHFRSDKRIRAGIQAGASPLLATAGLLIALPFLGIGMAYGLGTDPVDYLLATAVGNVCLGLSLLLQAVGLVWVHSIVRSIERPH</sequence>
<keyword evidence="1" id="KW-1133">Transmembrane helix</keyword>
<protein>
    <submittedName>
        <fullName evidence="2">Type II secretion system F family protein</fullName>
    </submittedName>
</protein>
<organism evidence="2 3">
    <name type="scientific">Salininema proteolyticum</name>
    <dbReference type="NCBI Taxonomy" id="1607685"/>
    <lineage>
        <taxon>Bacteria</taxon>
        <taxon>Bacillati</taxon>
        <taxon>Actinomycetota</taxon>
        <taxon>Actinomycetes</taxon>
        <taxon>Glycomycetales</taxon>
        <taxon>Glycomycetaceae</taxon>
        <taxon>Salininema</taxon>
    </lineage>
</organism>
<dbReference type="RefSeq" id="WP_380619587.1">
    <property type="nucleotide sequence ID" value="NZ_JBHSDK010000012.1"/>
</dbReference>
<feature type="transmembrane region" description="Helical" evidence="1">
    <location>
        <begin position="31"/>
        <end position="51"/>
    </location>
</feature>
<feature type="transmembrane region" description="Helical" evidence="1">
    <location>
        <begin position="143"/>
        <end position="165"/>
    </location>
</feature>
<keyword evidence="3" id="KW-1185">Reference proteome</keyword>
<evidence type="ECO:0000256" key="1">
    <source>
        <dbReference type="SAM" id="Phobius"/>
    </source>
</evidence>
<name>A0ABV8TXM8_9ACTN</name>